<keyword evidence="1" id="KW-0805">Transcription regulation</keyword>
<gene>
    <name evidence="8" type="ORF">Sradi_1436300</name>
</gene>
<dbReference type="PANTHER" id="PTHR32002:SF46">
    <property type="entry name" value="PROTEIN NLP2"/>
    <property type="match status" value="1"/>
</dbReference>
<feature type="domain" description="RWP-RK" evidence="6">
    <location>
        <begin position="1"/>
        <end position="107"/>
    </location>
</feature>
<feature type="compositionally biased region" description="Low complexity" evidence="5">
    <location>
        <begin position="153"/>
        <end position="173"/>
    </location>
</feature>
<dbReference type="GO" id="GO:0003677">
    <property type="term" value="F:DNA binding"/>
    <property type="evidence" value="ECO:0007669"/>
    <property type="project" value="UniProtKB-KW"/>
</dbReference>
<keyword evidence="2" id="KW-0238">DNA-binding</keyword>
<evidence type="ECO:0000256" key="4">
    <source>
        <dbReference type="ARBA" id="ARBA00023242"/>
    </source>
</evidence>
<dbReference type="InterPro" id="IPR000270">
    <property type="entry name" value="PB1_dom"/>
</dbReference>
<feature type="domain" description="PB1" evidence="7">
    <location>
        <begin position="256"/>
        <end position="339"/>
    </location>
</feature>
<evidence type="ECO:0000256" key="2">
    <source>
        <dbReference type="ARBA" id="ARBA00023125"/>
    </source>
</evidence>
<reference evidence="8" key="1">
    <citation type="submission" date="2020-06" db="EMBL/GenBank/DDBJ databases">
        <authorList>
            <person name="Li T."/>
            <person name="Hu X."/>
            <person name="Zhang T."/>
            <person name="Song X."/>
            <person name="Zhang H."/>
            <person name="Dai N."/>
            <person name="Sheng W."/>
            <person name="Hou X."/>
            <person name="Wei L."/>
        </authorList>
    </citation>
    <scope>NUCLEOTIDE SEQUENCE</scope>
    <source>
        <strain evidence="8">G02</strain>
        <tissue evidence="8">Leaf</tissue>
    </source>
</reference>
<proteinExistence type="predicted"/>
<organism evidence="8">
    <name type="scientific">Sesamum radiatum</name>
    <name type="common">Black benniseed</name>
    <dbReference type="NCBI Taxonomy" id="300843"/>
    <lineage>
        <taxon>Eukaryota</taxon>
        <taxon>Viridiplantae</taxon>
        <taxon>Streptophyta</taxon>
        <taxon>Embryophyta</taxon>
        <taxon>Tracheophyta</taxon>
        <taxon>Spermatophyta</taxon>
        <taxon>Magnoliopsida</taxon>
        <taxon>eudicotyledons</taxon>
        <taxon>Gunneridae</taxon>
        <taxon>Pentapetalae</taxon>
        <taxon>asterids</taxon>
        <taxon>lamiids</taxon>
        <taxon>Lamiales</taxon>
        <taxon>Pedaliaceae</taxon>
        <taxon>Sesamum</taxon>
    </lineage>
</organism>
<accession>A0AAW2U9R3</accession>
<dbReference type="InterPro" id="IPR034891">
    <property type="entry name" value="PB1_NLP"/>
</dbReference>
<evidence type="ECO:0000313" key="8">
    <source>
        <dbReference type="EMBL" id="KAL0412346.1"/>
    </source>
</evidence>
<dbReference type="GO" id="GO:0003700">
    <property type="term" value="F:DNA-binding transcription factor activity"/>
    <property type="evidence" value="ECO:0007669"/>
    <property type="project" value="InterPro"/>
</dbReference>
<dbReference type="SUPFAM" id="SSF54277">
    <property type="entry name" value="CAD &amp; PB1 domains"/>
    <property type="match status" value="1"/>
</dbReference>
<feature type="region of interest" description="Disordered" evidence="5">
    <location>
        <begin position="150"/>
        <end position="173"/>
    </location>
</feature>
<dbReference type="AlphaFoldDB" id="A0AAW2U9R3"/>
<feature type="compositionally biased region" description="Basic and acidic residues" evidence="5">
    <location>
        <begin position="208"/>
        <end position="224"/>
    </location>
</feature>
<dbReference type="Pfam" id="PF00564">
    <property type="entry name" value="PB1"/>
    <property type="match status" value="1"/>
</dbReference>
<name>A0AAW2U9R3_SESRA</name>
<reference evidence="8" key="2">
    <citation type="journal article" date="2024" name="Plant">
        <title>Genomic evolution and insights into agronomic trait innovations of Sesamum species.</title>
        <authorList>
            <person name="Miao H."/>
            <person name="Wang L."/>
            <person name="Qu L."/>
            <person name="Liu H."/>
            <person name="Sun Y."/>
            <person name="Le M."/>
            <person name="Wang Q."/>
            <person name="Wei S."/>
            <person name="Zheng Y."/>
            <person name="Lin W."/>
            <person name="Duan Y."/>
            <person name="Cao H."/>
            <person name="Xiong S."/>
            <person name="Wang X."/>
            <person name="Wei L."/>
            <person name="Li C."/>
            <person name="Ma Q."/>
            <person name="Ju M."/>
            <person name="Zhao R."/>
            <person name="Li G."/>
            <person name="Mu C."/>
            <person name="Tian Q."/>
            <person name="Mei H."/>
            <person name="Zhang T."/>
            <person name="Gao T."/>
            <person name="Zhang H."/>
        </authorList>
    </citation>
    <scope>NUCLEOTIDE SEQUENCE</scope>
    <source>
        <strain evidence="8">G02</strain>
    </source>
</reference>
<dbReference type="PROSITE" id="PS51519">
    <property type="entry name" value="RWP_RK"/>
    <property type="match status" value="1"/>
</dbReference>
<dbReference type="SMART" id="SM00666">
    <property type="entry name" value="PB1"/>
    <property type="match status" value="1"/>
</dbReference>
<dbReference type="EMBL" id="JACGWJ010000006">
    <property type="protein sequence ID" value="KAL0412346.1"/>
    <property type="molecule type" value="Genomic_DNA"/>
</dbReference>
<feature type="region of interest" description="Disordered" evidence="5">
    <location>
        <begin position="185"/>
        <end position="225"/>
    </location>
</feature>
<evidence type="ECO:0000256" key="3">
    <source>
        <dbReference type="ARBA" id="ARBA00023163"/>
    </source>
</evidence>
<comment type="caution">
    <text evidence="8">The sequence shown here is derived from an EMBL/GenBank/DDBJ whole genome shotgun (WGS) entry which is preliminary data.</text>
</comment>
<evidence type="ECO:0000259" key="7">
    <source>
        <dbReference type="PROSITE" id="PS51745"/>
    </source>
</evidence>
<dbReference type="InterPro" id="IPR003035">
    <property type="entry name" value="RWP-RK_dom"/>
</dbReference>
<dbReference type="PANTHER" id="PTHR32002">
    <property type="entry name" value="PROTEIN NLP8"/>
    <property type="match status" value="1"/>
</dbReference>
<evidence type="ECO:0000256" key="1">
    <source>
        <dbReference type="ARBA" id="ARBA00023015"/>
    </source>
</evidence>
<protein>
    <submittedName>
        <fullName evidence="8">Protein NLP2</fullName>
    </submittedName>
</protein>
<dbReference type="Gene3D" id="3.10.20.90">
    <property type="entry name" value="Phosphatidylinositol 3-kinase Catalytic Subunit, Chain A, domain 1"/>
    <property type="match status" value="1"/>
</dbReference>
<evidence type="ECO:0000256" key="5">
    <source>
        <dbReference type="SAM" id="MobiDB-lite"/>
    </source>
</evidence>
<keyword evidence="3" id="KW-0804">Transcription</keyword>
<dbReference type="Pfam" id="PF02042">
    <property type="entry name" value="RWP-RK"/>
    <property type="match status" value="1"/>
</dbReference>
<keyword evidence="4" id="KW-0539">Nucleus</keyword>
<dbReference type="PROSITE" id="PS51745">
    <property type="entry name" value="PB1"/>
    <property type="match status" value="1"/>
</dbReference>
<dbReference type="CDD" id="cd06407">
    <property type="entry name" value="PB1_NLP"/>
    <property type="match status" value="1"/>
</dbReference>
<sequence>MANKPEQYGKVCFLSLMPCFLDTSLELHRSLTLTLKVENKQNFIRGSGKQYIHEKYIYSLLVCPTTLKRICRQHGITRWPSRKIKKVGHSLRKLQLVIDSVHGADGSIQLSSFYNNFPELVSPNVPGNNHFSTSMVSGNLQQATNQPEATLLSPGTTASKSPSSSGSHSSSSSYCCSTGVKQSSYPVKVSSPGDALSAEQTRGMLKRTRSEAKLHEKGQEEAKPLIRSHSHKIFSDHTAIAAPAVPNDINRHMVGTFRVKVVFGEEKIRFSLLPHWGFKELKQEVLRRINIDNGGSISLKYLDDDVEWVLLTCDADLEECIDLHRSSQSRTIKLSVNQACRSNIRGSFHSDGPS</sequence>
<dbReference type="InterPro" id="IPR053793">
    <property type="entry name" value="PB1-like"/>
</dbReference>
<evidence type="ECO:0000259" key="6">
    <source>
        <dbReference type="PROSITE" id="PS51519"/>
    </source>
</evidence>
<dbReference type="InterPro" id="IPR045012">
    <property type="entry name" value="NLP"/>
</dbReference>